<reference evidence="1" key="1">
    <citation type="submission" date="2021-05" db="EMBL/GenBank/DDBJ databases">
        <authorList>
            <person name="Alioto T."/>
            <person name="Alioto T."/>
            <person name="Gomez Garrido J."/>
        </authorList>
    </citation>
    <scope>NUCLEOTIDE SEQUENCE</scope>
</reference>
<sequence length="122" mass="13287">MEELVELADRDSRRSTIQMCRTVSGGWGDGFFCVFGGGIKVGVICSGNVSRCAQESGVLPEPRREAAVHVRVVDSAVHHRVSGEAADAERDLQLVPEHVLLLPPERRNVEGNDESALKKVHT</sequence>
<organism evidence="1">
    <name type="scientific">Culex pipiens</name>
    <name type="common">House mosquito</name>
    <dbReference type="NCBI Taxonomy" id="7175"/>
    <lineage>
        <taxon>Eukaryota</taxon>
        <taxon>Metazoa</taxon>
        <taxon>Ecdysozoa</taxon>
        <taxon>Arthropoda</taxon>
        <taxon>Hexapoda</taxon>
        <taxon>Insecta</taxon>
        <taxon>Pterygota</taxon>
        <taxon>Neoptera</taxon>
        <taxon>Endopterygota</taxon>
        <taxon>Diptera</taxon>
        <taxon>Nematocera</taxon>
        <taxon>Culicoidea</taxon>
        <taxon>Culicidae</taxon>
        <taxon>Culicinae</taxon>
        <taxon>Culicini</taxon>
        <taxon>Culex</taxon>
        <taxon>Culex</taxon>
    </lineage>
</organism>
<protein>
    <submittedName>
        <fullName evidence="1">(northern house mosquito) hypothetical protein</fullName>
    </submittedName>
</protein>
<dbReference type="AlphaFoldDB" id="A0A8D8ESU2"/>
<evidence type="ECO:0000313" key="1">
    <source>
        <dbReference type="EMBL" id="CAG6444943.1"/>
    </source>
</evidence>
<dbReference type="EMBL" id="HBUE01003944">
    <property type="protein sequence ID" value="CAG6444943.1"/>
    <property type="molecule type" value="Transcribed_RNA"/>
</dbReference>
<name>A0A8D8ESU2_CULPI</name>
<accession>A0A8D8ESU2</accession>
<proteinExistence type="predicted"/>